<feature type="region of interest" description="Disordered" evidence="11">
    <location>
        <begin position="141"/>
        <end position="161"/>
    </location>
</feature>
<dbReference type="GO" id="GO:0046872">
    <property type="term" value="F:metal ion binding"/>
    <property type="evidence" value="ECO:0007669"/>
    <property type="project" value="UniProtKB-KW"/>
</dbReference>
<evidence type="ECO:0000256" key="1">
    <source>
        <dbReference type="ARBA" id="ARBA00001946"/>
    </source>
</evidence>
<comment type="function">
    <text evidence="2">Endonuclease that specifically degrades the RNA of RNA-DNA hybrids.</text>
</comment>
<name>A0A319C2J2_9EURO</name>
<keyword evidence="14" id="KW-1185">Reference proteome</keyword>
<evidence type="ECO:0000256" key="5">
    <source>
        <dbReference type="ARBA" id="ARBA00017721"/>
    </source>
</evidence>
<keyword evidence="6" id="KW-0540">Nuclease</keyword>
<dbReference type="SUPFAM" id="SSF55658">
    <property type="entry name" value="L9 N-domain-like"/>
    <property type="match status" value="2"/>
</dbReference>
<feature type="compositionally biased region" description="Basic and acidic residues" evidence="11">
    <location>
        <begin position="149"/>
        <end position="161"/>
    </location>
</feature>
<evidence type="ECO:0000256" key="4">
    <source>
        <dbReference type="ARBA" id="ARBA00012180"/>
    </source>
</evidence>
<evidence type="ECO:0000256" key="10">
    <source>
        <dbReference type="ARBA" id="ARBA00022842"/>
    </source>
</evidence>
<evidence type="ECO:0000256" key="6">
    <source>
        <dbReference type="ARBA" id="ARBA00022722"/>
    </source>
</evidence>
<evidence type="ECO:0000313" key="14">
    <source>
        <dbReference type="Proteomes" id="UP000248340"/>
    </source>
</evidence>
<dbReference type="FunFam" id="3.40.970.10:FF:000002">
    <property type="entry name" value="Ribonuclease H"/>
    <property type="match status" value="1"/>
</dbReference>
<dbReference type="InterPro" id="IPR011320">
    <property type="entry name" value="RNase_H1_N"/>
</dbReference>
<evidence type="ECO:0000313" key="13">
    <source>
        <dbReference type="EMBL" id="PYH78050.1"/>
    </source>
</evidence>
<keyword evidence="9" id="KW-0378">Hydrolase</keyword>
<dbReference type="InterPro" id="IPR009027">
    <property type="entry name" value="Ribosomal_bL9/RNase_H1_N"/>
</dbReference>
<keyword evidence="10" id="KW-0460">Magnesium</keyword>
<evidence type="ECO:0000256" key="3">
    <source>
        <dbReference type="ARBA" id="ARBA00005300"/>
    </source>
</evidence>
<dbReference type="STRING" id="1448315.A0A319C2J2"/>
<dbReference type="Proteomes" id="UP000248340">
    <property type="component" value="Unassembled WGS sequence"/>
</dbReference>
<keyword evidence="8" id="KW-0255">Endonuclease</keyword>
<dbReference type="RefSeq" id="XP_025488250.1">
    <property type="nucleotide sequence ID" value="XM_025636076.1"/>
</dbReference>
<dbReference type="Pfam" id="PF01693">
    <property type="entry name" value="Cauli_VI"/>
    <property type="match status" value="2"/>
</dbReference>
<comment type="similarity">
    <text evidence="3">Belongs to the RNase H family.</text>
</comment>
<dbReference type="AlphaFoldDB" id="A0A319C2J2"/>
<proteinExistence type="inferred from homology"/>
<evidence type="ECO:0000256" key="8">
    <source>
        <dbReference type="ARBA" id="ARBA00022759"/>
    </source>
</evidence>
<keyword evidence="7" id="KW-0479">Metal-binding</keyword>
<evidence type="ECO:0000256" key="9">
    <source>
        <dbReference type="ARBA" id="ARBA00022801"/>
    </source>
</evidence>
<evidence type="ECO:0000256" key="2">
    <source>
        <dbReference type="ARBA" id="ARBA00004065"/>
    </source>
</evidence>
<dbReference type="GO" id="GO:0004523">
    <property type="term" value="F:RNA-DNA hybrid ribonuclease activity"/>
    <property type="evidence" value="ECO:0007669"/>
    <property type="project" value="UniProtKB-EC"/>
</dbReference>
<accession>A0A319C2J2</accession>
<comment type="cofactor">
    <cofactor evidence="1">
        <name>Mg(2+)</name>
        <dbReference type="ChEBI" id="CHEBI:18420"/>
    </cofactor>
</comment>
<evidence type="ECO:0000259" key="12">
    <source>
        <dbReference type="Pfam" id="PF01693"/>
    </source>
</evidence>
<dbReference type="EMBL" id="KZ821733">
    <property type="protein sequence ID" value="PYH78050.1"/>
    <property type="molecule type" value="Genomic_DNA"/>
</dbReference>
<dbReference type="EC" id="3.1.26.4" evidence="4"/>
<dbReference type="InterPro" id="IPR037056">
    <property type="entry name" value="RNase_H1_N_sf"/>
</dbReference>
<evidence type="ECO:0000256" key="11">
    <source>
        <dbReference type="SAM" id="MobiDB-lite"/>
    </source>
</evidence>
<evidence type="ECO:0000256" key="7">
    <source>
        <dbReference type="ARBA" id="ARBA00022723"/>
    </source>
</evidence>
<sequence>MKKEKKRYYAVVSGRVAEATIFSSWGDAHPYITGCHSIFEGFVTLSEAQKYLNAKGIDKPRLVIHECPKETRPQFSRGKFYAVALGRKPGVYLSWEDAEPQVNGYPHACYQCFTTRAQAQAFISNWKESDADVRRRDNVTQPAGCLRPSDSESSFHDLQPRQREDLSEWITTEMRNLHITGSKEDKL</sequence>
<dbReference type="GeneID" id="37138817"/>
<feature type="domain" description="Ribonuclease H1 N-terminal" evidence="12">
    <location>
        <begin position="79"/>
        <end position="122"/>
    </location>
</feature>
<organism evidence="13 14">
    <name type="scientific">Aspergillus uvarum CBS 121591</name>
    <dbReference type="NCBI Taxonomy" id="1448315"/>
    <lineage>
        <taxon>Eukaryota</taxon>
        <taxon>Fungi</taxon>
        <taxon>Dikarya</taxon>
        <taxon>Ascomycota</taxon>
        <taxon>Pezizomycotina</taxon>
        <taxon>Eurotiomycetes</taxon>
        <taxon>Eurotiomycetidae</taxon>
        <taxon>Eurotiales</taxon>
        <taxon>Aspergillaceae</taxon>
        <taxon>Aspergillus</taxon>
        <taxon>Aspergillus subgen. Circumdati</taxon>
    </lineage>
</organism>
<dbReference type="VEuPathDB" id="FungiDB:BO82DRAFT_357647"/>
<feature type="domain" description="Ribonuclease H1 N-terminal" evidence="12">
    <location>
        <begin position="7"/>
        <end position="51"/>
    </location>
</feature>
<protein>
    <recommendedName>
        <fullName evidence="5">Ribonuclease H</fullName>
        <ecNumber evidence="4">3.1.26.4</ecNumber>
    </recommendedName>
</protein>
<dbReference type="OrthoDB" id="407198at2759"/>
<dbReference type="Gene3D" id="3.40.970.10">
    <property type="entry name" value="Ribonuclease H1, N-terminal domain"/>
    <property type="match status" value="2"/>
</dbReference>
<gene>
    <name evidence="13" type="ORF">BO82DRAFT_357647</name>
</gene>
<reference evidence="13 14" key="1">
    <citation type="submission" date="2016-12" db="EMBL/GenBank/DDBJ databases">
        <title>The genomes of Aspergillus section Nigri reveals drivers in fungal speciation.</title>
        <authorList>
            <consortium name="DOE Joint Genome Institute"/>
            <person name="Vesth T.C."/>
            <person name="Nybo J."/>
            <person name="Theobald S."/>
            <person name="Brandl J."/>
            <person name="Frisvad J.C."/>
            <person name="Nielsen K.F."/>
            <person name="Lyhne E.K."/>
            <person name="Kogle M.E."/>
            <person name="Kuo A."/>
            <person name="Riley R."/>
            <person name="Clum A."/>
            <person name="Nolan M."/>
            <person name="Lipzen A."/>
            <person name="Salamov A."/>
            <person name="Henrissat B."/>
            <person name="Wiebenga A."/>
            <person name="De Vries R.P."/>
            <person name="Grigoriev I.V."/>
            <person name="Mortensen U.H."/>
            <person name="Andersen M.R."/>
            <person name="Baker S.E."/>
        </authorList>
    </citation>
    <scope>NUCLEOTIDE SEQUENCE [LARGE SCALE GENOMIC DNA]</scope>
    <source>
        <strain evidence="13 14">CBS 121591</strain>
    </source>
</reference>